<accession>A0ABT1QQZ4</accession>
<feature type="domain" description="RDD" evidence="7">
    <location>
        <begin position="9"/>
        <end position="132"/>
    </location>
</feature>
<keyword evidence="2" id="KW-1003">Cell membrane</keyword>
<name>A0ABT1QQZ4_9GAMM</name>
<evidence type="ECO:0000256" key="3">
    <source>
        <dbReference type="ARBA" id="ARBA00022692"/>
    </source>
</evidence>
<dbReference type="InterPro" id="IPR051791">
    <property type="entry name" value="Pra-immunoreactive"/>
</dbReference>
<comment type="subcellular location">
    <subcellularLocation>
        <location evidence="1">Cell membrane</location>
        <topology evidence="1">Multi-pass membrane protein</topology>
    </subcellularLocation>
</comment>
<feature type="transmembrane region" description="Helical" evidence="6">
    <location>
        <begin position="15"/>
        <end position="37"/>
    </location>
</feature>
<comment type="caution">
    <text evidence="8">The sequence shown here is derived from an EMBL/GenBank/DDBJ whole genome shotgun (WGS) entry which is preliminary data.</text>
</comment>
<reference evidence="8" key="1">
    <citation type="submission" date="2022-07" db="EMBL/GenBank/DDBJ databases">
        <title>Tahibacter sp., a new gammaproteobacterium isolated from the silt sample collected at pig farm.</title>
        <authorList>
            <person name="Chen H."/>
        </authorList>
    </citation>
    <scope>NUCLEOTIDE SEQUENCE</scope>
    <source>
        <strain evidence="8">P2K</strain>
    </source>
</reference>
<evidence type="ECO:0000313" key="8">
    <source>
        <dbReference type="EMBL" id="MCQ4164676.1"/>
    </source>
</evidence>
<dbReference type="RefSeq" id="WP_255913557.1">
    <property type="nucleotide sequence ID" value="NZ_JANFQO010000006.1"/>
</dbReference>
<evidence type="ECO:0000256" key="4">
    <source>
        <dbReference type="ARBA" id="ARBA00022989"/>
    </source>
</evidence>
<evidence type="ECO:0000256" key="5">
    <source>
        <dbReference type="ARBA" id="ARBA00023136"/>
    </source>
</evidence>
<evidence type="ECO:0000259" key="7">
    <source>
        <dbReference type="Pfam" id="PF06271"/>
    </source>
</evidence>
<dbReference type="PANTHER" id="PTHR36115:SF10">
    <property type="entry name" value="RDD DOMAIN-CONTAINING PROTEIN"/>
    <property type="match status" value="1"/>
</dbReference>
<evidence type="ECO:0000256" key="6">
    <source>
        <dbReference type="SAM" id="Phobius"/>
    </source>
</evidence>
<feature type="transmembrane region" description="Helical" evidence="6">
    <location>
        <begin position="96"/>
        <end position="119"/>
    </location>
</feature>
<keyword evidence="5 6" id="KW-0472">Membrane</keyword>
<dbReference type="Pfam" id="PF06271">
    <property type="entry name" value="RDD"/>
    <property type="match status" value="1"/>
</dbReference>
<keyword evidence="9" id="KW-1185">Reference proteome</keyword>
<proteinExistence type="predicted"/>
<dbReference type="Proteomes" id="UP001165498">
    <property type="component" value="Unassembled WGS sequence"/>
</dbReference>
<keyword evidence="4 6" id="KW-1133">Transmembrane helix</keyword>
<protein>
    <submittedName>
        <fullName evidence="8">RDD family protein</fullName>
    </submittedName>
</protein>
<dbReference type="EMBL" id="JANFQO010000006">
    <property type="protein sequence ID" value="MCQ4164676.1"/>
    <property type="molecule type" value="Genomic_DNA"/>
</dbReference>
<dbReference type="InterPro" id="IPR010432">
    <property type="entry name" value="RDD"/>
</dbReference>
<gene>
    <name evidence="8" type="ORF">NM961_08125</name>
</gene>
<evidence type="ECO:0000256" key="2">
    <source>
        <dbReference type="ARBA" id="ARBA00022475"/>
    </source>
</evidence>
<sequence>MTDATPKPAHLGWRLAAAIYDLFPLIALWMATGAASIAITRGQLDYHVWWYRLLLLSVTAGYYVLSWRYGGQTIGMRAWRLRVVGRDGASPGWGAALLRFAVAQVSLAVFCLGFVWCLFERERRGWHDLASGTRLLREPRR</sequence>
<dbReference type="PANTHER" id="PTHR36115">
    <property type="entry name" value="PROLINE-RICH ANTIGEN HOMOLOG-RELATED"/>
    <property type="match status" value="1"/>
</dbReference>
<evidence type="ECO:0000256" key="1">
    <source>
        <dbReference type="ARBA" id="ARBA00004651"/>
    </source>
</evidence>
<evidence type="ECO:0000313" key="9">
    <source>
        <dbReference type="Proteomes" id="UP001165498"/>
    </source>
</evidence>
<organism evidence="8 9">
    <name type="scientific">Tahibacter harae</name>
    <dbReference type="NCBI Taxonomy" id="2963937"/>
    <lineage>
        <taxon>Bacteria</taxon>
        <taxon>Pseudomonadati</taxon>
        <taxon>Pseudomonadota</taxon>
        <taxon>Gammaproteobacteria</taxon>
        <taxon>Lysobacterales</taxon>
        <taxon>Rhodanobacteraceae</taxon>
        <taxon>Tahibacter</taxon>
    </lineage>
</organism>
<keyword evidence="3 6" id="KW-0812">Transmembrane</keyword>
<feature type="transmembrane region" description="Helical" evidence="6">
    <location>
        <begin position="49"/>
        <end position="69"/>
    </location>
</feature>